<dbReference type="PANTHER" id="PTHR23513:SF6">
    <property type="entry name" value="MAJOR FACILITATOR SUPERFAMILY ASSOCIATED DOMAIN-CONTAINING PROTEIN"/>
    <property type="match status" value="1"/>
</dbReference>
<dbReference type="PROSITE" id="PS50850">
    <property type="entry name" value="MFS"/>
    <property type="match status" value="1"/>
</dbReference>
<dbReference type="Proteomes" id="UP000276249">
    <property type="component" value="Unassembled WGS sequence"/>
</dbReference>
<feature type="transmembrane region" description="Helical" evidence="7">
    <location>
        <begin position="306"/>
        <end position="324"/>
    </location>
</feature>
<accession>A0ABD7IM08</accession>
<dbReference type="Pfam" id="PF07690">
    <property type="entry name" value="MFS_1"/>
    <property type="match status" value="1"/>
</dbReference>
<dbReference type="AlphaFoldDB" id="A0ABD7IM08"/>
<evidence type="ECO:0000256" key="5">
    <source>
        <dbReference type="ARBA" id="ARBA00022989"/>
    </source>
</evidence>
<evidence type="ECO:0000256" key="1">
    <source>
        <dbReference type="ARBA" id="ARBA00004651"/>
    </source>
</evidence>
<name>A0ABD7IM08_LACPE</name>
<evidence type="ECO:0000313" key="9">
    <source>
        <dbReference type="EMBL" id="PRO93823.1"/>
    </source>
</evidence>
<evidence type="ECO:0000259" key="8">
    <source>
        <dbReference type="PROSITE" id="PS50850"/>
    </source>
</evidence>
<evidence type="ECO:0000256" key="7">
    <source>
        <dbReference type="SAM" id="Phobius"/>
    </source>
</evidence>
<evidence type="ECO:0000256" key="2">
    <source>
        <dbReference type="ARBA" id="ARBA00022448"/>
    </source>
</evidence>
<comment type="subcellular location">
    <subcellularLocation>
        <location evidence="1">Cell membrane</location>
        <topology evidence="1">Multi-pass membrane protein</topology>
    </subcellularLocation>
</comment>
<feature type="transmembrane region" description="Helical" evidence="7">
    <location>
        <begin position="361"/>
        <end position="387"/>
    </location>
</feature>
<organism evidence="10 12">
    <name type="scientific">Lactiplantibacillus pentosus</name>
    <name type="common">Lactobacillus pentosus</name>
    <dbReference type="NCBI Taxonomy" id="1589"/>
    <lineage>
        <taxon>Bacteria</taxon>
        <taxon>Bacillati</taxon>
        <taxon>Bacillota</taxon>
        <taxon>Bacilli</taxon>
        <taxon>Lactobacillales</taxon>
        <taxon>Lactobacillaceae</taxon>
        <taxon>Lactiplantibacillus</taxon>
    </lineage>
</organism>
<evidence type="ECO:0000256" key="3">
    <source>
        <dbReference type="ARBA" id="ARBA00022475"/>
    </source>
</evidence>
<dbReference type="CDD" id="cd06173">
    <property type="entry name" value="MFS_MefA_like"/>
    <property type="match status" value="1"/>
</dbReference>
<keyword evidence="11" id="KW-1185">Reference proteome</keyword>
<feature type="transmembrane region" description="Helical" evidence="7">
    <location>
        <begin position="85"/>
        <end position="111"/>
    </location>
</feature>
<dbReference type="InterPro" id="IPR020846">
    <property type="entry name" value="MFS_dom"/>
</dbReference>
<dbReference type="Gene3D" id="1.20.1250.20">
    <property type="entry name" value="MFS general substrate transporter like domains"/>
    <property type="match status" value="2"/>
</dbReference>
<keyword evidence="6 7" id="KW-0472">Membrane</keyword>
<comment type="caution">
    <text evidence="10">The sequence shown here is derived from an EMBL/GenBank/DDBJ whole genome shotgun (WGS) entry which is preliminary data.</text>
</comment>
<reference evidence="10 12" key="2">
    <citation type="submission" date="2018-10" db="EMBL/GenBank/DDBJ databases">
        <title>Genome sequences of five Lactobacillus pentosus strains isolated from brines of traditionally fermented spanish-style green table olives and differences between them.</title>
        <authorList>
            <person name="Jimenez Diaz R."/>
        </authorList>
    </citation>
    <scope>NUCLEOTIDE SEQUENCE [LARGE SCALE GENOMIC DNA]</scope>
    <source>
        <strain evidence="10 12">IG10</strain>
    </source>
</reference>
<evidence type="ECO:0000256" key="4">
    <source>
        <dbReference type="ARBA" id="ARBA00022692"/>
    </source>
</evidence>
<feature type="transmembrane region" description="Helical" evidence="7">
    <location>
        <begin position="215"/>
        <end position="240"/>
    </location>
</feature>
<feature type="transmembrane region" description="Helical" evidence="7">
    <location>
        <begin position="252"/>
        <end position="275"/>
    </location>
</feature>
<dbReference type="InterPro" id="IPR036259">
    <property type="entry name" value="MFS_trans_sf"/>
</dbReference>
<dbReference type="PANTHER" id="PTHR23513">
    <property type="entry name" value="INTEGRAL MEMBRANE EFFLUX PROTEIN-RELATED"/>
    <property type="match status" value="1"/>
</dbReference>
<reference evidence="9 11" key="1">
    <citation type="submission" date="2018-03" db="EMBL/GenBank/DDBJ databases">
        <title>Draft Genome Sequences of six Lactobacillus pentosus Strains Isolated from Brines of Traditionally Fermented Spanish-Style Green Table Olives.</title>
        <authorList>
            <person name="Calero-Delgado B."/>
            <person name="Martin-Platero A.M."/>
            <person name="Perez-Pulido A.J."/>
            <person name="Benitez-Cabello A."/>
            <person name="Casimiro-Soriguer C.S."/>
            <person name="Martinez-Bueno M."/>
            <person name="Arroyo-Lopez F.N."/>
            <person name="Rodriguez-Gomez F."/>
            <person name="Bautista-Gallego J."/>
            <person name="Garrido-Fernandez A."/>
            <person name="Jimenez-Diaz R."/>
        </authorList>
    </citation>
    <scope>NUCLEOTIDE SEQUENCE [LARGE SCALE GENOMIC DNA]</scope>
    <source>
        <strain evidence="9 11">IG2</strain>
    </source>
</reference>
<dbReference type="SUPFAM" id="SSF103473">
    <property type="entry name" value="MFS general substrate transporter"/>
    <property type="match status" value="1"/>
</dbReference>
<gene>
    <name evidence="9" type="ORF">C6Y08_12575</name>
    <name evidence="10" type="ORF">D6U18_15530</name>
</gene>
<keyword evidence="2" id="KW-0813">Transport</keyword>
<feature type="transmembrane region" description="Helical" evidence="7">
    <location>
        <begin position="282"/>
        <end position="300"/>
    </location>
</feature>
<evidence type="ECO:0000313" key="12">
    <source>
        <dbReference type="Proteomes" id="UP000276249"/>
    </source>
</evidence>
<dbReference type="RefSeq" id="WP_105961664.1">
    <property type="nucleotide sequence ID" value="NZ_JAHLCJ010000005.1"/>
</dbReference>
<evidence type="ECO:0000256" key="6">
    <source>
        <dbReference type="ARBA" id="ARBA00023136"/>
    </source>
</evidence>
<keyword evidence="4 7" id="KW-0812">Transmembrane</keyword>
<feature type="transmembrane region" description="Helical" evidence="7">
    <location>
        <begin position="170"/>
        <end position="194"/>
    </location>
</feature>
<feature type="domain" description="Major facilitator superfamily (MFS) profile" evidence="8">
    <location>
        <begin position="1"/>
        <end position="392"/>
    </location>
</feature>
<dbReference type="EMBL" id="PVOB01000202">
    <property type="protein sequence ID" value="PRO93823.1"/>
    <property type="molecule type" value="Genomic_DNA"/>
</dbReference>
<feature type="transmembrane region" description="Helical" evidence="7">
    <location>
        <begin position="336"/>
        <end position="355"/>
    </location>
</feature>
<dbReference type="InterPro" id="IPR011701">
    <property type="entry name" value="MFS"/>
</dbReference>
<dbReference type="Proteomes" id="UP000238378">
    <property type="component" value="Unassembled WGS sequence"/>
</dbReference>
<keyword evidence="5 7" id="KW-1133">Transmembrane helix</keyword>
<evidence type="ECO:0000313" key="11">
    <source>
        <dbReference type="Proteomes" id="UP000238378"/>
    </source>
</evidence>
<dbReference type="GO" id="GO:0005886">
    <property type="term" value="C:plasma membrane"/>
    <property type="evidence" value="ECO:0007669"/>
    <property type="project" value="UniProtKB-SubCell"/>
</dbReference>
<sequence>MKRQTKISGFEVIKYLSSVSASSAANSASALAIYWFVLKSSGKVSTLVLAGVLQSLPAIFAVVISALANKRGSKFLMVYSDLIRAVLFLIIAIACTTRFGIWLAIIINIVIQVFEQLRTAATTTIIPEVAGSSSKLGTWVGLSNSITAAFELIGVSISGVVFDAFGYQTLFTMISFVFMISSILAMFLKINVVVNEDSSNFDMIQTFRHILSSKLLVGIILLAIAVNISFAPLDVILTAFVNDVLKMGATVYGFVDSGLMAGMILGSTLFGIVAGKWRVKPIAIVGFLACSSALFSFMFIKSWQLTIVTVFLLGTLMAFVDSAMDSWLLEIVPENGRVAIFTTVTSLFTIAAPLGTSLFGYVYHAAGVSLAFGLMALVILVGVFFSLRIQED</sequence>
<feature type="transmembrane region" description="Helical" evidence="7">
    <location>
        <begin position="12"/>
        <end position="38"/>
    </location>
</feature>
<feature type="transmembrane region" description="Helical" evidence="7">
    <location>
        <begin position="44"/>
        <end position="64"/>
    </location>
</feature>
<proteinExistence type="predicted"/>
<dbReference type="EMBL" id="RDCJ01000113">
    <property type="protein sequence ID" value="RMW43979.1"/>
    <property type="molecule type" value="Genomic_DNA"/>
</dbReference>
<keyword evidence="3" id="KW-1003">Cell membrane</keyword>
<protein>
    <submittedName>
        <fullName evidence="10">MFS transporter</fullName>
    </submittedName>
</protein>
<evidence type="ECO:0000313" key="10">
    <source>
        <dbReference type="EMBL" id="RMW43979.1"/>
    </source>
</evidence>